<dbReference type="RefSeq" id="WP_354221165.1">
    <property type="nucleotide sequence ID" value="NZ_JBEPMX010000012.1"/>
</dbReference>
<dbReference type="PANTHER" id="PTHR43479:SF22">
    <property type="entry name" value="TRANSCRIPTIONAL REGULATOR, TETR FAMILY"/>
    <property type="match status" value="1"/>
</dbReference>
<dbReference type="EMBL" id="JBEPMX010000012">
    <property type="protein sequence ID" value="MET3684117.1"/>
    <property type="molecule type" value="Genomic_DNA"/>
</dbReference>
<accession>A0ABV2KX20</accession>
<dbReference type="InterPro" id="IPR001647">
    <property type="entry name" value="HTH_TetR"/>
</dbReference>
<evidence type="ECO:0000259" key="4">
    <source>
        <dbReference type="PROSITE" id="PS50977"/>
    </source>
</evidence>
<dbReference type="PRINTS" id="PR00455">
    <property type="entry name" value="HTHTETR"/>
</dbReference>
<gene>
    <name evidence="5" type="ORF">ABID56_002243</name>
</gene>
<keyword evidence="6" id="KW-1185">Reference proteome</keyword>
<comment type="caution">
    <text evidence="5">The sequence shown here is derived from an EMBL/GenBank/DDBJ whole genome shotgun (WGS) entry which is preliminary data.</text>
</comment>
<sequence>MTDKEQLILNNAIKLFSYKGFSQTSMQEIADESHMAKGSMYAYFNSKDALLFGALEYYFDRVLSRIKSIEEPKKPYERFVRQLTIFFESVVEHREFMELPYEQGGHFSESIRQVIREKNADVHQFYMQGLQAIYGPHAKSFVYDLAIMLEGMIRAYIPVMIHSDSHYDMASLIRFVMQRIDDVFHGAMARGDMPFLNEIQVKHLLKKAHDQHLSWREAIELRLAKLEEVIATLEHSGDYQVSIDVIRDELTRKQTRKPVIIGMLSNLSDIPHAHRYVHEIDMVLREDVGY</sequence>
<name>A0ABV2KX20_9BACI</name>
<evidence type="ECO:0000313" key="5">
    <source>
        <dbReference type="EMBL" id="MET3684117.1"/>
    </source>
</evidence>
<dbReference type="Pfam" id="PF00440">
    <property type="entry name" value="TetR_N"/>
    <property type="match status" value="1"/>
</dbReference>
<evidence type="ECO:0000256" key="1">
    <source>
        <dbReference type="ARBA" id="ARBA00022491"/>
    </source>
</evidence>
<dbReference type="Gene3D" id="1.10.357.10">
    <property type="entry name" value="Tetracycline Repressor, domain 2"/>
    <property type="match status" value="1"/>
</dbReference>
<organism evidence="5 6">
    <name type="scientific">Alkalibacillus flavidus</name>
    <dbReference type="NCBI Taxonomy" id="546021"/>
    <lineage>
        <taxon>Bacteria</taxon>
        <taxon>Bacillati</taxon>
        <taxon>Bacillota</taxon>
        <taxon>Bacilli</taxon>
        <taxon>Bacillales</taxon>
        <taxon>Bacillaceae</taxon>
        <taxon>Alkalibacillus</taxon>
    </lineage>
</organism>
<evidence type="ECO:0000256" key="3">
    <source>
        <dbReference type="PROSITE-ProRule" id="PRU00335"/>
    </source>
</evidence>
<proteinExistence type="predicted"/>
<dbReference type="SUPFAM" id="SSF46689">
    <property type="entry name" value="Homeodomain-like"/>
    <property type="match status" value="1"/>
</dbReference>
<dbReference type="InterPro" id="IPR050624">
    <property type="entry name" value="HTH-type_Tx_Regulator"/>
</dbReference>
<keyword evidence="1" id="KW-0678">Repressor</keyword>
<dbReference type="Proteomes" id="UP001549167">
    <property type="component" value="Unassembled WGS sequence"/>
</dbReference>
<dbReference type="InterPro" id="IPR009057">
    <property type="entry name" value="Homeodomain-like_sf"/>
</dbReference>
<feature type="DNA-binding region" description="H-T-H motif" evidence="3">
    <location>
        <begin position="25"/>
        <end position="44"/>
    </location>
</feature>
<evidence type="ECO:0000313" key="6">
    <source>
        <dbReference type="Proteomes" id="UP001549167"/>
    </source>
</evidence>
<reference evidence="5 6" key="1">
    <citation type="submission" date="2024-06" db="EMBL/GenBank/DDBJ databases">
        <title>Genomic Encyclopedia of Type Strains, Phase IV (KMG-IV): sequencing the most valuable type-strain genomes for metagenomic binning, comparative biology and taxonomic classification.</title>
        <authorList>
            <person name="Goeker M."/>
        </authorList>
    </citation>
    <scope>NUCLEOTIDE SEQUENCE [LARGE SCALE GENOMIC DNA]</scope>
    <source>
        <strain evidence="5 6">DSM 23520</strain>
    </source>
</reference>
<dbReference type="PROSITE" id="PS50977">
    <property type="entry name" value="HTH_TETR_2"/>
    <property type="match status" value="1"/>
</dbReference>
<evidence type="ECO:0000256" key="2">
    <source>
        <dbReference type="ARBA" id="ARBA00023125"/>
    </source>
</evidence>
<dbReference type="PANTHER" id="PTHR43479">
    <property type="entry name" value="ACREF/ENVCD OPERON REPRESSOR-RELATED"/>
    <property type="match status" value="1"/>
</dbReference>
<keyword evidence="2 3" id="KW-0238">DNA-binding</keyword>
<protein>
    <submittedName>
        <fullName evidence="5">AcrR family transcriptional regulator</fullName>
    </submittedName>
</protein>
<feature type="domain" description="HTH tetR-type" evidence="4">
    <location>
        <begin position="2"/>
        <end position="62"/>
    </location>
</feature>